<feature type="transmembrane region" description="Helical" evidence="5">
    <location>
        <begin position="69"/>
        <end position="86"/>
    </location>
</feature>
<keyword evidence="8" id="KW-1185">Reference proteome</keyword>
<name>A0ABT0C2E2_9BACT</name>
<protein>
    <submittedName>
        <fullName evidence="7">Rhomboid family intramembrane serine protease</fullName>
    </submittedName>
</protein>
<dbReference type="RefSeq" id="WP_243325387.1">
    <property type="nucleotide sequence ID" value="NZ_JAKZMM010000025.1"/>
</dbReference>
<keyword evidence="7" id="KW-0645">Protease</keyword>
<reference evidence="7 8" key="1">
    <citation type="submission" date="2022-03" db="EMBL/GenBank/DDBJ databases">
        <title>Parabacteroides sp. nov. isolated from swine feces.</title>
        <authorList>
            <person name="Bak J.E."/>
        </authorList>
    </citation>
    <scope>NUCLEOTIDE SEQUENCE [LARGE SCALE GENOMIC DNA]</scope>
    <source>
        <strain evidence="7 8">AGMB00274</strain>
    </source>
</reference>
<evidence type="ECO:0000259" key="6">
    <source>
        <dbReference type="Pfam" id="PF01694"/>
    </source>
</evidence>
<evidence type="ECO:0000313" key="8">
    <source>
        <dbReference type="Proteomes" id="UP001165444"/>
    </source>
</evidence>
<accession>A0ABT0C2E2</accession>
<dbReference type="Pfam" id="PF01694">
    <property type="entry name" value="Rhomboid"/>
    <property type="match status" value="1"/>
</dbReference>
<dbReference type="PANTHER" id="PTHR43066:SF11">
    <property type="entry name" value="PEPTIDASE S54 RHOMBOID DOMAIN-CONTAINING PROTEIN"/>
    <property type="match status" value="1"/>
</dbReference>
<evidence type="ECO:0000256" key="3">
    <source>
        <dbReference type="ARBA" id="ARBA00022989"/>
    </source>
</evidence>
<feature type="transmembrane region" description="Helical" evidence="5">
    <location>
        <begin position="210"/>
        <end position="228"/>
    </location>
</feature>
<dbReference type="InterPro" id="IPR022764">
    <property type="entry name" value="Peptidase_S54_rhomboid_dom"/>
</dbReference>
<comment type="subcellular location">
    <subcellularLocation>
        <location evidence="1">Membrane</location>
        <topology evidence="1">Multi-pass membrane protein</topology>
    </subcellularLocation>
</comment>
<dbReference type="Proteomes" id="UP001165444">
    <property type="component" value="Unassembled WGS sequence"/>
</dbReference>
<keyword evidence="7" id="KW-0378">Hydrolase</keyword>
<evidence type="ECO:0000256" key="4">
    <source>
        <dbReference type="ARBA" id="ARBA00023136"/>
    </source>
</evidence>
<organism evidence="7 8">
    <name type="scientific">Parabacteroides faecalis</name>
    <dbReference type="NCBI Taxonomy" id="2924040"/>
    <lineage>
        <taxon>Bacteria</taxon>
        <taxon>Pseudomonadati</taxon>
        <taxon>Bacteroidota</taxon>
        <taxon>Bacteroidia</taxon>
        <taxon>Bacteroidales</taxon>
        <taxon>Tannerellaceae</taxon>
        <taxon>Parabacteroides</taxon>
    </lineage>
</organism>
<proteinExistence type="predicted"/>
<feature type="domain" description="Peptidase S54 rhomboid" evidence="6">
    <location>
        <begin position="58"/>
        <end position="226"/>
    </location>
</feature>
<feature type="transmembrane region" description="Helical" evidence="5">
    <location>
        <begin position="98"/>
        <end position="119"/>
    </location>
</feature>
<dbReference type="GO" id="GO:0008233">
    <property type="term" value="F:peptidase activity"/>
    <property type="evidence" value="ECO:0007669"/>
    <property type="project" value="UniProtKB-KW"/>
</dbReference>
<evidence type="ECO:0000256" key="1">
    <source>
        <dbReference type="ARBA" id="ARBA00004141"/>
    </source>
</evidence>
<dbReference type="GO" id="GO:0006508">
    <property type="term" value="P:proteolysis"/>
    <property type="evidence" value="ECO:0007669"/>
    <property type="project" value="UniProtKB-KW"/>
</dbReference>
<dbReference type="EMBL" id="JAKZMM010000025">
    <property type="protein sequence ID" value="MCJ2381048.1"/>
    <property type="molecule type" value="Genomic_DNA"/>
</dbReference>
<sequence length="240" mass="27061">MMNQNGGGFLDRIPVVTKNLIIINLLFWVASLSLPKAGIDLISLLGLHFPGATDFYPFQLISYMFMHDTHSFAHVFFNMFAVYMFGRVLENVWGPKRFLIFYMVTGIGAGLVQELTWYFDLRDVINAPQELVNIGGGQILDKADFYNLFVTVGASGAVFGILLAFGMLFPNVPLYLMFVPIPIKAKYFVIFYGLAELTMGVANFRGDSVAHFAHLGGMLFGYLLIRYWKKKDLSNGQFFI</sequence>
<dbReference type="SUPFAM" id="SSF144091">
    <property type="entry name" value="Rhomboid-like"/>
    <property type="match status" value="1"/>
</dbReference>
<evidence type="ECO:0000256" key="5">
    <source>
        <dbReference type="SAM" id="Phobius"/>
    </source>
</evidence>
<evidence type="ECO:0000256" key="2">
    <source>
        <dbReference type="ARBA" id="ARBA00022692"/>
    </source>
</evidence>
<feature type="transmembrane region" description="Helical" evidence="5">
    <location>
        <begin position="21"/>
        <end position="49"/>
    </location>
</feature>
<gene>
    <name evidence="7" type="ORF">MUN53_10560</name>
</gene>
<dbReference type="PANTHER" id="PTHR43066">
    <property type="entry name" value="RHOMBOID-RELATED PROTEIN"/>
    <property type="match status" value="1"/>
</dbReference>
<comment type="caution">
    <text evidence="7">The sequence shown here is derived from an EMBL/GenBank/DDBJ whole genome shotgun (WGS) entry which is preliminary data.</text>
</comment>
<feature type="transmembrane region" description="Helical" evidence="5">
    <location>
        <begin position="145"/>
        <end position="166"/>
    </location>
</feature>
<dbReference type="Gene3D" id="1.20.1540.10">
    <property type="entry name" value="Rhomboid-like"/>
    <property type="match status" value="1"/>
</dbReference>
<dbReference type="InterPro" id="IPR035952">
    <property type="entry name" value="Rhomboid-like_sf"/>
</dbReference>
<keyword evidence="4 5" id="KW-0472">Membrane</keyword>
<evidence type="ECO:0000313" key="7">
    <source>
        <dbReference type="EMBL" id="MCJ2381048.1"/>
    </source>
</evidence>
<keyword evidence="2 5" id="KW-0812">Transmembrane</keyword>
<keyword evidence="3 5" id="KW-1133">Transmembrane helix</keyword>